<reference evidence="11 12" key="1">
    <citation type="submission" date="2018-05" db="EMBL/GenBank/DDBJ databases">
        <title>A metagenomic window into the 2 km-deep terrestrial subsurface aquifer revealed taxonomically and functionally diverse microbial community comprising novel uncultured bacterial lineages.</title>
        <authorList>
            <person name="Kadnikov V.V."/>
            <person name="Mardanov A.V."/>
            <person name="Beletsky A.V."/>
            <person name="Banks D."/>
            <person name="Pimenov N.V."/>
            <person name="Frank Y.A."/>
            <person name="Karnachuk O.V."/>
            <person name="Ravin N.V."/>
        </authorList>
    </citation>
    <scope>NUCLEOTIDE SEQUENCE [LARGE SCALE GENOMIC DNA]</scope>
    <source>
        <strain evidence="11">BY</strain>
    </source>
</reference>
<dbReference type="SUPFAM" id="SSF54631">
    <property type="entry name" value="CBS-domain pair"/>
    <property type="match status" value="1"/>
</dbReference>
<comment type="function">
    <text evidence="9">Acts as a magnesium transporter.</text>
</comment>
<dbReference type="Proteomes" id="UP000262583">
    <property type="component" value="Chromosome"/>
</dbReference>
<gene>
    <name evidence="11" type="ORF">BRCON_2277</name>
</gene>
<dbReference type="GO" id="GO:0015095">
    <property type="term" value="F:magnesium ion transmembrane transporter activity"/>
    <property type="evidence" value="ECO:0007669"/>
    <property type="project" value="UniProtKB-UniRule"/>
</dbReference>
<evidence type="ECO:0000256" key="7">
    <source>
        <dbReference type="ARBA" id="ARBA00023136"/>
    </source>
</evidence>
<dbReference type="SUPFAM" id="SSF161093">
    <property type="entry name" value="MgtE membrane domain-like"/>
    <property type="match status" value="1"/>
</dbReference>
<keyword evidence="5 9" id="KW-0460">Magnesium</keyword>
<keyword evidence="7 9" id="KW-0472">Membrane</keyword>
<feature type="transmembrane region" description="Helical" evidence="9">
    <location>
        <begin position="308"/>
        <end position="337"/>
    </location>
</feature>
<dbReference type="InterPro" id="IPR006669">
    <property type="entry name" value="MgtE_transporter"/>
</dbReference>
<dbReference type="EMBL" id="CP030759">
    <property type="protein sequence ID" value="AXA37054.1"/>
    <property type="molecule type" value="Genomic_DNA"/>
</dbReference>
<dbReference type="Pfam" id="PF00571">
    <property type="entry name" value="CBS"/>
    <property type="match status" value="2"/>
</dbReference>
<dbReference type="Pfam" id="PF01769">
    <property type="entry name" value="MgtE"/>
    <property type="match status" value="1"/>
</dbReference>
<dbReference type="AlphaFoldDB" id="A0A2Z4Y755"/>
<dbReference type="InterPro" id="IPR006668">
    <property type="entry name" value="Mg_transptr_MgtE_intracell_dom"/>
</dbReference>
<evidence type="ECO:0000256" key="1">
    <source>
        <dbReference type="ARBA" id="ARBA00004141"/>
    </source>
</evidence>
<evidence type="ECO:0000313" key="12">
    <source>
        <dbReference type="Proteomes" id="UP000262583"/>
    </source>
</evidence>
<evidence type="ECO:0000313" key="11">
    <source>
        <dbReference type="EMBL" id="AXA37054.1"/>
    </source>
</evidence>
<dbReference type="KEGG" id="schv:BRCON_2277"/>
<organism evidence="11 12">
    <name type="scientific">Sumerlaea chitinivorans</name>
    <dbReference type="NCBI Taxonomy" id="2250252"/>
    <lineage>
        <taxon>Bacteria</taxon>
        <taxon>Candidatus Sumerlaeota</taxon>
        <taxon>Candidatus Sumerlaeia</taxon>
        <taxon>Candidatus Sumerlaeales</taxon>
        <taxon>Candidatus Sumerlaeaceae</taxon>
        <taxon>Candidatus Sumerlaea</taxon>
    </lineage>
</organism>
<comment type="similarity">
    <text evidence="2 9">Belongs to the SLC41A transporter family.</text>
</comment>
<evidence type="ECO:0000256" key="5">
    <source>
        <dbReference type="ARBA" id="ARBA00022842"/>
    </source>
</evidence>
<keyword evidence="9" id="KW-1003">Cell membrane</keyword>
<evidence type="ECO:0000259" key="10">
    <source>
        <dbReference type="PROSITE" id="PS51371"/>
    </source>
</evidence>
<evidence type="ECO:0000256" key="2">
    <source>
        <dbReference type="ARBA" id="ARBA00009749"/>
    </source>
</evidence>
<comment type="caution">
    <text evidence="9">Lacks conserved residue(s) required for the propagation of feature annotation.</text>
</comment>
<feature type="transmembrane region" description="Helical" evidence="9">
    <location>
        <begin position="391"/>
        <end position="420"/>
    </location>
</feature>
<keyword evidence="3 9" id="KW-0813">Transport</keyword>
<dbReference type="Gene3D" id="1.10.357.20">
    <property type="entry name" value="SLC41 divalent cation transporters, integral membrane domain"/>
    <property type="match status" value="1"/>
</dbReference>
<dbReference type="Pfam" id="PF03448">
    <property type="entry name" value="MgtE_N"/>
    <property type="match status" value="1"/>
</dbReference>
<name>A0A2Z4Y755_SUMC1</name>
<dbReference type="PANTHER" id="PTHR43773">
    <property type="entry name" value="MAGNESIUM TRANSPORTER MGTE"/>
    <property type="match status" value="1"/>
</dbReference>
<dbReference type="SUPFAM" id="SSF158791">
    <property type="entry name" value="MgtE N-terminal domain-like"/>
    <property type="match status" value="1"/>
</dbReference>
<evidence type="ECO:0000256" key="3">
    <source>
        <dbReference type="ARBA" id="ARBA00022448"/>
    </source>
</evidence>
<evidence type="ECO:0000256" key="8">
    <source>
        <dbReference type="PROSITE-ProRule" id="PRU00703"/>
    </source>
</evidence>
<dbReference type="PROSITE" id="PS51371">
    <property type="entry name" value="CBS"/>
    <property type="match status" value="2"/>
</dbReference>
<evidence type="ECO:0000256" key="9">
    <source>
        <dbReference type="RuleBase" id="RU362011"/>
    </source>
</evidence>
<feature type="transmembrane region" description="Helical" evidence="9">
    <location>
        <begin position="432"/>
        <end position="455"/>
    </location>
</feature>
<dbReference type="Gene3D" id="3.10.580.10">
    <property type="entry name" value="CBS-domain"/>
    <property type="match status" value="1"/>
</dbReference>
<sequence length="460" mass="50293">MLGYLLKPEIEAMIREGDFASLRSALEDIPPADLADALSDLSPEDSAVVFRILPRQVAAEAFEYLPIDRQEKILKALGDKETGELLDAMSPDDRTRLLEELPASVTRRLLTLLSPEELKVAQRLLGYPEDSVGRRMTPDYLAVPHTWTVGEALRYIRENGRKSETLSTIYVVDEQGRLVGDASIADILLAPDNESVAEVMNANVRALSATDDQEKAIDLFSRERREALPVVDSEGCLIGIVTIDDILDVAQEEATEDIQKLGAVEALDEPYLQISFWRMLKKRAGWLVVLFLSEMLTATAMSHFEDEIARAVVLAVFVPLIISSGGNSGSQAATLVIRAMALGELTVRDWWRVVRREVASGLALGSILGTIGFLRITLWSLVKPDLYGPHWALVALTVGIALVGVVLWGCLAGSMLPIILKRLGFDPAASSAPFVATLVDVTGIVIYFTVASFILRGTLL</sequence>
<comment type="subunit">
    <text evidence="9">Homodimer.</text>
</comment>
<dbReference type="Gene3D" id="1.25.60.10">
    <property type="entry name" value="MgtE N-terminal domain-like"/>
    <property type="match status" value="1"/>
</dbReference>
<dbReference type="GO" id="GO:0046872">
    <property type="term" value="F:metal ion binding"/>
    <property type="evidence" value="ECO:0007669"/>
    <property type="project" value="UniProtKB-KW"/>
</dbReference>
<feature type="transmembrane region" description="Helical" evidence="9">
    <location>
        <begin position="358"/>
        <end position="379"/>
    </location>
</feature>
<proteinExistence type="inferred from homology"/>
<keyword evidence="4 9" id="KW-0812">Transmembrane</keyword>
<dbReference type="InterPro" id="IPR000644">
    <property type="entry name" value="CBS_dom"/>
</dbReference>
<dbReference type="GO" id="GO:0005886">
    <property type="term" value="C:plasma membrane"/>
    <property type="evidence" value="ECO:0007669"/>
    <property type="project" value="UniProtKB-SubCell"/>
</dbReference>
<dbReference type="InterPro" id="IPR036739">
    <property type="entry name" value="SLC41_membr_dom_sf"/>
</dbReference>
<keyword evidence="6 9" id="KW-1133">Transmembrane helix</keyword>
<comment type="subcellular location">
    <subcellularLocation>
        <location evidence="9">Cell membrane</location>
        <topology evidence="9">Multi-pass membrane protein</topology>
    </subcellularLocation>
    <subcellularLocation>
        <location evidence="1">Membrane</location>
        <topology evidence="1">Multi-pass membrane protein</topology>
    </subcellularLocation>
</comment>
<dbReference type="SMART" id="SM00116">
    <property type="entry name" value="CBS"/>
    <property type="match status" value="2"/>
</dbReference>
<protein>
    <recommendedName>
        <fullName evidence="9">Magnesium transporter MgtE</fullName>
    </recommendedName>
</protein>
<dbReference type="PANTHER" id="PTHR43773:SF1">
    <property type="entry name" value="MAGNESIUM TRANSPORTER MGTE"/>
    <property type="match status" value="1"/>
</dbReference>
<evidence type="ECO:0000256" key="6">
    <source>
        <dbReference type="ARBA" id="ARBA00022989"/>
    </source>
</evidence>
<dbReference type="CDD" id="cd04606">
    <property type="entry name" value="CBS_pair_Mg_transporter"/>
    <property type="match status" value="1"/>
</dbReference>
<evidence type="ECO:0000256" key="4">
    <source>
        <dbReference type="ARBA" id="ARBA00022692"/>
    </source>
</evidence>
<dbReference type="InterPro" id="IPR006667">
    <property type="entry name" value="SLC41_membr_dom"/>
</dbReference>
<feature type="domain" description="CBS" evidence="10">
    <location>
        <begin position="136"/>
        <end position="198"/>
    </location>
</feature>
<accession>A0A2Z4Y755</accession>
<dbReference type="SMART" id="SM00924">
    <property type="entry name" value="MgtE_N"/>
    <property type="match status" value="1"/>
</dbReference>
<feature type="domain" description="CBS" evidence="10">
    <location>
        <begin position="200"/>
        <end position="256"/>
    </location>
</feature>
<dbReference type="InterPro" id="IPR046342">
    <property type="entry name" value="CBS_dom_sf"/>
</dbReference>
<keyword evidence="8" id="KW-0129">CBS domain</keyword>
<keyword evidence="9" id="KW-0479">Metal-binding</keyword>
<dbReference type="NCBIfam" id="TIGR00400">
    <property type="entry name" value="mgtE"/>
    <property type="match status" value="1"/>
</dbReference>
<dbReference type="InterPro" id="IPR038076">
    <property type="entry name" value="MgtE_N_sf"/>
</dbReference>